<reference evidence="2 3" key="1">
    <citation type="submission" date="2019-05" db="EMBL/GenBank/DDBJ databases">
        <title>Another draft genome of Portunus trituberculatus and its Hox gene families provides insights of decapod evolution.</title>
        <authorList>
            <person name="Jeong J.-H."/>
            <person name="Song I."/>
            <person name="Kim S."/>
            <person name="Choi T."/>
            <person name="Kim D."/>
            <person name="Ryu S."/>
            <person name="Kim W."/>
        </authorList>
    </citation>
    <scope>NUCLEOTIDE SEQUENCE [LARGE SCALE GENOMIC DNA]</scope>
    <source>
        <tissue evidence="2">Muscle</tissue>
    </source>
</reference>
<dbReference type="Proteomes" id="UP000324222">
    <property type="component" value="Unassembled WGS sequence"/>
</dbReference>
<feature type="compositionally biased region" description="Polar residues" evidence="1">
    <location>
        <begin position="21"/>
        <end position="36"/>
    </location>
</feature>
<evidence type="ECO:0000313" key="3">
    <source>
        <dbReference type="Proteomes" id="UP000324222"/>
    </source>
</evidence>
<keyword evidence="3" id="KW-1185">Reference proteome</keyword>
<comment type="caution">
    <text evidence="2">The sequence shown here is derived from an EMBL/GenBank/DDBJ whole genome shotgun (WGS) entry which is preliminary data.</text>
</comment>
<feature type="compositionally biased region" description="Polar residues" evidence="1">
    <location>
        <begin position="51"/>
        <end position="62"/>
    </location>
</feature>
<accession>A0A5B7I4J8</accession>
<organism evidence="2 3">
    <name type="scientific">Portunus trituberculatus</name>
    <name type="common">Swimming crab</name>
    <name type="synonym">Neptunus trituberculatus</name>
    <dbReference type="NCBI Taxonomy" id="210409"/>
    <lineage>
        <taxon>Eukaryota</taxon>
        <taxon>Metazoa</taxon>
        <taxon>Ecdysozoa</taxon>
        <taxon>Arthropoda</taxon>
        <taxon>Crustacea</taxon>
        <taxon>Multicrustacea</taxon>
        <taxon>Malacostraca</taxon>
        <taxon>Eumalacostraca</taxon>
        <taxon>Eucarida</taxon>
        <taxon>Decapoda</taxon>
        <taxon>Pleocyemata</taxon>
        <taxon>Brachyura</taxon>
        <taxon>Eubrachyura</taxon>
        <taxon>Portunoidea</taxon>
        <taxon>Portunidae</taxon>
        <taxon>Portuninae</taxon>
        <taxon>Portunus</taxon>
    </lineage>
</organism>
<proteinExistence type="predicted"/>
<feature type="region of interest" description="Disordered" evidence="1">
    <location>
        <begin position="20"/>
        <end position="62"/>
    </location>
</feature>
<name>A0A5B7I4J8_PORTR</name>
<evidence type="ECO:0000256" key="1">
    <source>
        <dbReference type="SAM" id="MobiDB-lite"/>
    </source>
</evidence>
<evidence type="ECO:0000313" key="2">
    <source>
        <dbReference type="EMBL" id="MPC77233.1"/>
    </source>
</evidence>
<sequence>MLVAFEGGSVERCLAVERSLEQTPQVTTSRAASSNEVGAPEGAEDKKDSSLDNIASTLSVKV</sequence>
<dbReference type="EMBL" id="VSRR010045358">
    <property type="protein sequence ID" value="MPC77233.1"/>
    <property type="molecule type" value="Genomic_DNA"/>
</dbReference>
<protein>
    <submittedName>
        <fullName evidence="2">Uncharacterized protein</fullName>
    </submittedName>
</protein>
<gene>
    <name evidence="2" type="ORF">E2C01_071682</name>
</gene>
<dbReference type="AlphaFoldDB" id="A0A5B7I4J8"/>